<dbReference type="InterPro" id="IPR004838">
    <property type="entry name" value="NHTrfase_class1_PyrdxlP-BS"/>
</dbReference>
<evidence type="ECO:0000256" key="2">
    <source>
        <dbReference type="ARBA" id="ARBA00022576"/>
    </source>
</evidence>
<gene>
    <name evidence="6" type="primary">dapL</name>
    <name evidence="6" type="ORF">CLOTH_16420</name>
</gene>
<evidence type="ECO:0000256" key="1">
    <source>
        <dbReference type="ARBA" id="ARBA00001933"/>
    </source>
</evidence>
<comment type="similarity">
    <text evidence="4">Belongs to the class-I pyridoxal-phosphate-dependent aminotransferase family.</text>
</comment>
<dbReference type="Proteomes" id="UP000190140">
    <property type="component" value="Unassembled WGS sequence"/>
</dbReference>
<keyword evidence="3 4" id="KW-0808">Transferase</keyword>
<organism evidence="6 7">
    <name type="scientific">Alkalithermobacter paradoxus</name>
    <dbReference type="NCBI Taxonomy" id="29349"/>
    <lineage>
        <taxon>Bacteria</taxon>
        <taxon>Bacillati</taxon>
        <taxon>Bacillota</taxon>
        <taxon>Clostridia</taxon>
        <taxon>Peptostreptococcales</taxon>
        <taxon>Tepidibacteraceae</taxon>
        <taxon>Alkalithermobacter</taxon>
    </lineage>
</organism>
<dbReference type="Pfam" id="PF00155">
    <property type="entry name" value="Aminotran_1_2"/>
    <property type="match status" value="1"/>
</dbReference>
<dbReference type="InterPro" id="IPR004839">
    <property type="entry name" value="Aminotransferase_I/II_large"/>
</dbReference>
<dbReference type="SUPFAM" id="SSF53383">
    <property type="entry name" value="PLP-dependent transferases"/>
    <property type="match status" value="1"/>
</dbReference>
<dbReference type="InterPro" id="IPR015422">
    <property type="entry name" value="PyrdxlP-dep_Trfase_small"/>
</dbReference>
<dbReference type="CDD" id="cd00609">
    <property type="entry name" value="AAT_like"/>
    <property type="match status" value="1"/>
</dbReference>
<dbReference type="PANTHER" id="PTHR42832">
    <property type="entry name" value="AMINO ACID AMINOTRANSFERASE"/>
    <property type="match status" value="1"/>
</dbReference>
<dbReference type="NCBIfam" id="NF004937">
    <property type="entry name" value="PRK06290.1"/>
    <property type="match status" value="1"/>
</dbReference>
<evidence type="ECO:0000256" key="4">
    <source>
        <dbReference type="RuleBase" id="RU000481"/>
    </source>
</evidence>
<dbReference type="Gene3D" id="3.40.640.10">
    <property type="entry name" value="Type I PLP-dependent aspartate aminotransferase-like (Major domain)"/>
    <property type="match status" value="1"/>
</dbReference>
<dbReference type="OrthoDB" id="9802328at2"/>
<proteinExistence type="inferred from homology"/>
<dbReference type="InterPro" id="IPR015421">
    <property type="entry name" value="PyrdxlP-dep_Trfase_major"/>
</dbReference>
<protein>
    <recommendedName>
        <fullName evidence="4">Aminotransferase</fullName>
        <ecNumber evidence="4">2.6.1.-</ecNumber>
    </recommendedName>
</protein>
<dbReference type="GO" id="GO:0030170">
    <property type="term" value="F:pyridoxal phosphate binding"/>
    <property type="evidence" value="ECO:0007669"/>
    <property type="project" value="InterPro"/>
</dbReference>
<dbReference type="EC" id="2.6.1.-" evidence="4"/>
<dbReference type="STRING" id="29349.CLOTH_16420"/>
<dbReference type="EMBL" id="MZGW01000007">
    <property type="protein sequence ID" value="OPJ55144.1"/>
    <property type="molecule type" value="Genomic_DNA"/>
</dbReference>
<dbReference type="Gene3D" id="3.90.1150.10">
    <property type="entry name" value="Aspartate Aminotransferase, domain 1"/>
    <property type="match status" value="1"/>
</dbReference>
<feature type="domain" description="Aminotransferase class I/classII large" evidence="5">
    <location>
        <begin position="44"/>
        <end position="386"/>
    </location>
</feature>
<dbReference type="RefSeq" id="WP_079412964.1">
    <property type="nucleotide sequence ID" value="NZ_MZGW01000007.1"/>
</dbReference>
<dbReference type="PROSITE" id="PS00105">
    <property type="entry name" value="AA_TRANSFER_CLASS_1"/>
    <property type="match status" value="1"/>
</dbReference>
<evidence type="ECO:0000313" key="7">
    <source>
        <dbReference type="Proteomes" id="UP000190140"/>
    </source>
</evidence>
<dbReference type="InterPro" id="IPR050881">
    <property type="entry name" value="LL-DAP_aminotransferase"/>
</dbReference>
<dbReference type="PANTHER" id="PTHR42832:SF3">
    <property type="entry name" value="L-GLUTAMINE--4-(METHYLSULFANYL)-2-OXOBUTANOATE AMINOTRANSFERASE"/>
    <property type="match status" value="1"/>
</dbReference>
<evidence type="ECO:0000259" key="5">
    <source>
        <dbReference type="Pfam" id="PF00155"/>
    </source>
</evidence>
<reference evidence="6 7" key="1">
    <citation type="submission" date="2017-03" db="EMBL/GenBank/DDBJ databases">
        <title>Genome sequence of Clostridium thermoalcaliphilum DSM 7309.</title>
        <authorList>
            <person name="Poehlein A."/>
            <person name="Daniel R."/>
        </authorList>
    </citation>
    <scope>NUCLEOTIDE SEQUENCE [LARGE SCALE GENOMIC DNA]</scope>
    <source>
        <strain evidence="6 7">DSM 7309</strain>
    </source>
</reference>
<keyword evidence="7" id="KW-1185">Reference proteome</keyword>
<sequence>MDFVGEKIANRLGGKNFDPSKKSYKFMKIKSAKAELKLKYPDAKIIDLGVGEPDIQADSKVVDVLCNEAGKIENRWYADNGIQEFKDAAAKYLKRVYGICNVDPNNEIMHGIGSKPILAMIPLCFINSGDVILTTVPGYPVIANHTRYLGGEVYNLPLYKENNYYPDFSNIPDDILKRAKLLYINYPNNPTGQVATREFYEEVIDFAKRNDIFVISDASYSALTFDDYKPLSFLSVDGAKEVGAEVYSLSKAFNMTGWRLAFIVGNKRFIDLYADVKSTIDSGQFIAIQKAGICALNNVDITHNNCERYSRRHDLLVCALREVGFDVTKPKATFYCYAPIPKGTKCGKIFTNAEDASSYILENAFISTVPWDDAGAFLRFSVTFEAKDYEEEKKIVDEVKERLLKLELVF</sequence>
<dbReference type="InterPro" id="IPR015424">
    <property type="entry name" value="PyrdxlP-dep_Trfase"/>
</dbReference>
<dbReference type="GO" id="GO:0008483">
    <property type="term" value="F:transaminase activity"/>
    <property type="evidence" value="ECO:0007669"/>
    <property type="project" value="UniProtKB-KW"/>
</dbReference>
<dbReference type="AlphaFoldDB" id="A0A1V4I5H6"/>
<evidence type="ECO:0000256" key="3">
    <source>
        <dbReference type="ARBA" id="ARBA00022679"/>
    </source>
</evidence>
<keyword evidence="2 4" id="KW-0032">Aminotransferase</keyword>
<comment type="caution">
    <text evidence="6">The sequence shown here is derived from an EMBL/GenBank/DDBJ whole genome shotgun (WGS) entry which is preliminary data.</text>
</comment>
<comment type="cofactor">
    <cofactor evidence="1 4">
        <name>pyridoxal 5'-phosphate</name>
        <dbReference type="ChEBI" id="CHEBI:597326"/>
    </cofactor>
</comment>
<accession>A0A1V4I5H6</accession>
<evidence type="ECO:0000313" key="6">
    <source>
        <dbReference type="EMBL" id="OPJ55144.1"/>
    </source>
</evidence>
<name>A0A1V4I5H6_9FIRM</name>